<name>A0A518B1S5_9BACT</name>
<dbReference type="Proteomes" id="UP000317093">
    <property type="component" value="Chromosome"/>
</dbReference>
<reference evidence="2 3" key="1">
    <citation type="submission" date="2019-02" db="EMBL/GenBank/DDBJ databases">
        <title>Deep-cultivation of Planctomycetes and their phenomic and genomic characterization uncovers novel biology.</title>
        <authorList>
            <person name="Wiegand S."/>
            <person name="Jogler M."/>
            <person name="Boedeker C."/>
            <person name="Pinto D."/>
            <person name="Vollmers J."/>
            <person name="Rivas-Marin E."/>
            <person name="Kohn T."/>
            <person name="Peeters S.H."/>
            <person name="Heuer A."/>
            <person name="Rast P."/>
            <person name="Oberbeckmann S."/>
            <person name="Bunk B."/>
            <person name="Jeske O."/>
            <person name="Meyerdierks A."/>
            <person name="Storesund J.E."/>
            <person name="Kallscheuer N."/>
            <person name="Luecker S."/>
            <person name="Lage O.M."/>
            <person name="Pohl T."/>
            <person name="Merkel B.J."/>
            <person name="Hornburger P."/>
            <person name="Mueller R.-W."/>
            <person name="Bruemmer F."/>
            <person name="Labrenz M."/>
            <person name="Spormann A.M."/>
            <person name="Op den Camp H."/>
            <person name="Overmann J."/>
            <person name="Amann R."/>
            <person name="Jetten M.S.M."/>
            <person name="Mascher T."/>
            <person name="Medema M.H."/>
            <person name="Devos D.P."/>
            <person name="Kaster A.-K."/>
            <person name="Ovreas L."/>
            <person name="Rohde M."/>
            <person name="Galperin M.Y."/>
            <person name="Jogler C."/>
        </authorList>
    </citation>
    <scope>NUCLEOTIDE SEQUENCE [LARGE SCALE GENOMIC DNA]</scope>
    <source>
        <strain evidence="2 3">Pan216</strain>
    </source>
</reference>
<evidence type="ECO:0000313" key="2">
    <source>
        <dbReference type="EMBL" id="QDU60934.1"/>
    </source>
</evidence>
<dbReference type="AlphaFoldDB" id="A0A518B1S5"/>
<proteinExistence type="predicted"/>
<dbReference type="EMBL" id="CP036279">
    <property type="protein sequence ID" value="QDU60934.1"/>
    <property type="molecule type" value="Genomic_DNA"/>
</dbReference>
<dbReference type="KEGG" id="knv:Pan216_17870"/>
<evidence type="ECO:0000313" key="3">
    <source>
        <dbReference type="Proteomes" id="UP000317093"/>
    </source>
</evidence>
<keyword evidence="3" id="KW-1185">Reference proteome</keyword>
<sequence>MHSNAEKATPANSPLGKGERQNNQGSVGRDNVPRVVLTLWEFRGTIRR</sequence>
<organism evidence="2 3">
    <name type="scientific">Kolteria novifilia</name>
    <dbReference type="NCBI Taxonomy" id="2527975"/>
    <lineage>
        <taxon>Bacteria</taxon>
        <taxon>Pseudomonadati</taxon>
        <taxon>Planctomycetota</taxon>
        <taxon>Planctomycetia</taxon>
        <taxon>Kolteriales</taxon>
        <taxon>Kolteriaceae</taxon>
        <taxon>Kolteria</taxon>
    </lineage>
</organism>
<protein>
    <submittedName>
        <fullName evidence="2">Uncharacterized protein</fullName>
    </submittedName>
</protein>
<gene>
    <name evidence="2" type="ORF">Pan216_17870</name>
</gene>
<accession>A0A518B1S5</accession>
<feature type="region of interest" description="Disordered" evidence="1">
    <location>
        <begin position="1"/>
        <end position="33"/>
    </location>
</feature>
<evidence type="ECO:0000256" key="1">
    <source>
        <dbReference type="SAM" id="MobiDB-lite"/>
    </source>
</evidence>